<dbReference type="InterPro" id="IPR047197">
    <property type="entry name" value="THYN1-like_EVE"/>
</dbReference>
<dbReference type="PANTHER" id="PTHR14087:SF7">
    <property type="entry name" value="THYMOCYTE NUCLEAR PROTEIN 1"/>
    <property type="match status" value="1"/>
</dbReference>
<feature type="domain" description="EVE" evidence="2">
    <location>
        <begin position="2"/>
        <end position="151"/>
    </location>
</feature>
<accession>A0A1T4XAR2</accession>
<dbReference type="Pfam" id="PF01878">
    <property type="entry name" value="EVE"/>
    <property type="match status" value="1"/>
</dbReference>
<dbReference type="InterPro" id="IPR015947">
    <property type="entry name" value="PUA-like_sf"/>
</dbReference>
<dbReference type="Proteomes" id="UP000190774">
    <property type="component" value="Unassembled WGS sequence"/>
</dbReference>
<dbReference type="EMBL" id="FUYE01000003">
    <property type="protein sequence ID" value="SKA86215.1"/>
    <property type="molecule type" value="Genomic_DNA"/>
</dbReference>
<name>A0A1T4XAR2_9BACT</name>
<dbReference type="OrthoDB" id="9791347at2"/>
<dbReference type="RefSeq" id="WP_078812572.1">
    <property type="nucleotide sequence ID" value="NZ_FUYE01000003.1"/>
</dbReference>
<dbReference type="CDD" id="cd21133">
    <property type="entry name" value="EVE"/>
    <property type="match status" value="1"/>
</dbReference>
<dbReference type="AlphaFoldDB" id="A0A1T4XAR2"/>
<organism evidence="3 4">
    <name type="scientific">Prosthecobacter debontii</name>
    <dbReference type="NCBI Taxonomy" id="48467"/>
    <lineage>
        <taxon>Bacteria</taxon>
        <taxon>Pseudomonadati</taxon>
        <taxon>Verrucomicrobiota</taxon>
        <taxon>Verrucomicrobiia</taxon>
        <taxon>Verrucomicrobiales</taxon>
        <taxon>Verrucomicrobiaceae</taxon>
        <taxon>Prosthecobacter</taxon>
    </lineage>
</organism>
<dbReference type="PANTHER" id="PTHR14087">
    <property type="entry name" value="THYMOCYTE NUCLEAR PROTEIN 1"/>
    <property type="match status" value="1"/>
</dbReference>
<dbReference type="FunFam" id="3.10.590.10:FF:000003">
    <property type="entry name" value="Thymocyte nuclear protein 1"/>
    <property type="match status" value="1"/>
</dbReference>
<keyword evidence="1" id="KW-0597">Phosphoprotein</keyword>
<proteinExistence type="predicted"/>
<protein>
    <submittedName>
        <fullName evidence="3">Predicted RNA-binding protein, contains PUA-like domain</fullName>
    </submittedName>
</protein>
<evidence type="ECO:0000256" key="1">
    <source>
        <dbReference type="ARBA" id="ARBA00022553"/>
    </source>
</evidence>
<evidence type="ECO:0000313" key="3">
    <source>
        <dbReference type="EMBL" id="SKA86215.1"/>
    </source>
</evidence>
<reference evidence="4" key="1">
    <citation type="submission" date="2017-02" db="EMBL/GenBank/DDBJ databases">
        <authorList>
            <person name="Varghese N."/>
            <person name="Submissions S."/>
        </authorList>
    </citation>
    <scope>NUCLEOTIDE SEQUENCE [LARGE SCALE GENOMIC DNA]</scope>
    <source>
        <strain evidence="4">ATCC 700200</strain>
    </source>
</reference>
<dbReference type="Gene3D" id="3.10.590.10">
    <property type="entry name" value="ph1033 like domains"/>
    <property type="match status" value="1"/>
</dbReference>
<sequence>MRYWLLKSEPDVFSFDDLKKRPKKTEPWNGVRNYQVRNMMRDEMALGDLGFFYHSSCPVPGIAGIVKIAKEAYPDHTQFDPSSEYFDKGSKPEEPRWLMVDVKWEQDFKTFVTLDMLREEPKLADLLTLRRGNRLSITPVEKKHWELICKLGGLSSQE</sequence>
<dbReference type="SUPFAM" id="SSF88697">
    <property type="entry name" value="PUA domain-like"/>
    <property type="match status" value="1"/>
</dbReference>
<keyword evidence="4" id="KW-1185">Reference proteome</keyword>
<dbReference type="InterPro" id="IPR002740">
    <property type="entry name" value="EVE_domain"/>
</dbReference>
<evidence type="ECO:0000259" key="2">
    <source>
        <dbReference type="Pfam" id="PF01878"/>
    </source>
</evidence>
<evidence type="ECO:0000313" key="4">
    <source>
        <dbReference type="Proteomes" id="UP000190774"/>
    </source>
</evidence>
<dbReference type="InterPro" id="IPR052181">
    <property type="entry name" value="5hmC_binding"/>
</dbReference>
<gene>
    <name evidence="3" type="ORF">SAMN02745166_01265</name>
</gene>